<dbReference type="EMBL" id="BSFJ01000002">
    <property type="protein sequence ID" value="GLK70170.1"/>
    <property type="molecule type" value="Genomic_DNA"/>
</dbReference>
<comment type="caution">
    <text evidence="1">The sequence shown here is derived from an EMBL/GenBank/DDBJ whole genome shotgun (WGS) entry which is preliminary data.</text>
</comment>
<proteinExistence type="predicted"/>
<reference evidence="1" key="1">
    <citation type="journal article" date="2014" name="Int. J. Syst. Evol. Microbiol.">
        <title>Complete genome sequence of Corynebacterium casei LMG S-19264T (=DSM 44701T), isolated from a smear-ripened cheese.</title>
        <authorList>
            <consortium name="US DOE Joint Genome Institute (JGI-PGF)"/>
            <person name="Walter F."/>
            <person name="Albersmeier A."/>
            <person name="Kalinowski J."/>
            <person name="Ruckert C."/>
        </authorList>
    </citation>
    <scope>NUCLEOTIDE SEQUENCE</scope>
    <source>
        <strain evidence="1">VKM B-2484</strain>
    </source>
</reference>
<reference evidence="1" key="2">
    <citation type="submission" date="2023-01" db="EMBL/GenBank/DDBJ databases">
        <authorList>
            <person name="Sun Q."/>
            <person name="Evtushenko L."/>
        </authorList>
    </citation>
    <scope>NUCLEOTIDE SEQUENCE</scope>
    <source>
        <strain evidence="1">VKM B-2484</strain>
    </source>
</reference>
<accession>A0A9W6J3H4</accession>
<gene>
    <name evidence="1" type="primary">traH</name>
    <name evidence="1" type="ORF">GCM10017643_02850</name>
</gene>
<dbReference type="Proteomes" id="UP001143370">
    <property type="component" value="Unassembled WGS sequence"/>
</dbReference>
<organism evidence="1 2">
    <name type="scientific">Ancylobacter dichloromethanicus</name>
    <dbReference type="NCBI Taxonomy" id="518825"/>
    <lineage>
        <taxon>Bacteria</taxon>
        <taxon>Pseudomonadati</taxon>
        <taxon>Pseudomonadota</taxon>
        <taxon>Alphaproteobacteria</taxon>
        <taxon>Hyphomicrobiales</taxon>
        <taxon>Xanthobacteraceae</taxon>
        <taxon>Ancylobacter</taxon>
    </lineage>
</organism>
<dbReference type="AlphaFoldDB" id="A0A9W6J3H4"/>
<evidence type="ECO:0000313" key="1">
    <source>
        <dbReference type="EMBL" id="GLK70170.1"/>
    </source>
</evidence>
<dbReference type="InterPro" id="IPR010680">
    <property type="entry name" value="TraH_2"/>
</dbReference>
<dbReference type="Pfam" id="PF06871">
    <property type="entry name" value="TraH_2"/>
    <property type="match status" value="1"/>
</dbReference>
<keyword evidence="2" id="KW-1185">Reference proteome</keyword>
<dbReference type="RefSeq" id="WP_213375147.1">
    <property type="nucleotide sequence ID" value="NZ_BSFJ01000002.1"/>
</dbReference>
<dbReference type="NCBIfam" id="NF010417">
    <property type="entry name" value="PRK13843.1"/>
    <property type="match status" value="1"/>
</dbReference>
<evidence type="ECO:0000313" key="2">
    <source>
        <dbReference type="Proteomes" id="UP001143370"/>
    </source>
</evidence>
<protein>
    <submittedName>
        <fullName evidence="1">Conjugal transfer protein TraH</fullName>
    </submittedName>
</protein>
<sequence>MVDAAMITQCADPALKPAIVERFIAQAGSSDPLSVTIRAGDRVIVVPRPTTTEAAMELIRRHVGRHVVRVGITQVPAGLGIASPEELKSDLVDSCTNVRLGTALFGKVYRIVVKWYGSSREEAIDDAILAWRTGAFEGIGVFSAPDPGAIEPQEVSVKSDKRGEDRLDLLQEPANLAVMESDDPNAAGIRIDLRGIGVGKP</sequence>
<name>A0A9W6J3H4_9HYPH</name>